<accession>A0AC35GLG3</accession>
<name>A0AC35GLG3_9BILA</name>
<proteinExistence type="predicted"/>
<reference evidence="2" key="1">
    <citation type="submission" date="2022-11" db="UniProtKB">
        <authorList>
            <consortium name="WormBaseParasite"/>
        </authorList>
    </citation>
    <scope>IDENTIFICATION</scope>
</reference>
<dbReference type="Proteomes" id="UP000887580">
    <property type="component" value="Unplaced"/>
</dbReference>
<dbReference type="WBParaSite" id="PS1159_v2.g6267.t1">
    <property type="protein sequence ID" value="PS1159_v2.g6267.t1"/>
    <property type="gene ID" value="PS1159_v2.g6267"/>
</dbReference>
<sequence>MLNVEGIAKQMLSNGPHRYNIPSEFMLALIDQVEPIFRREPTLLRLNSPIFVRCGVPFDGEKLLFLGDIVDRGKHSLECLVLLLCLKAKFPRRILILRGNHEIASVNKTYGFYAEIRQRYARNGQWQIVYDRINRLFSYFPLSALINSKILCLHGGLSPDLISLSQIDEICRPIFEPTGLAECLLWSDPEPGMSGFAPNKSRGVAYIFGKDAVEEKCQKLGVEKIIRGHQLVDSGFDTFADGKVITIFTASSYHETINNYGGIAKIDRNGSIEILQLPPQYPMTDDERSDPIEKNGMNSD</sequence>
<organism evidence="1 2">
    <name type="scientific">Panagrolaimus sp. PS1159</name>
    <dbReference type="NCBI Taxonomy" id="55785"/>
    <lineage>
        <taxon>Eukaryota</taxon>
        <taxon>Metazoa</taxon>
        <taxon>Ecdysozoa</taxon>
        <taxon>Nematoda</taxon>
        <taxon>Chromadorea</taxon>
        <taxon>Rhabditida</taxon>
        <taxon>Tylenchina</taxon>
        <taxon>Panagrolaimomorpha</taxon>
        <taxon>Panagrolaimoidea</taxon>
        <taxon>Panagrolaimidae</taxon>
        <taxon>Panagrolaimus</taxon>
    </lineage>
</organism>
<protein>
    <submittedName>
        <fullName evidence="2">Serine/threonine-protein phosphatase</fullName>
    </submittedName>
</protein>
<evidence type="ECO:0000313" key="2">
    <source>
        <dbReference type="WBParaSite" id="PS1159_v2.g6267.t1"/>
    </source>
</evidence>
<evidence type="ECO:0000313" key="1">
    <source>
        <dbReference type="Proteomes" id="UP000887580"/>
    </source>
</evidence>